<evidence type="ECO:0000313" key="3">
    <source>
        <dbReference type="EnsemblProtists" id="EKX42283"/>
    </source>
</evidence>
<gene>
    <name evidence="2" type="ORF">GUITHDRAFT_153570</name>
</gene>
<feature type="compositionally biased region" description="Polar residues" evidence="1">
    <location>
        <begin position="1"/>
        <end position="19"/>
    </location>
</feature>
<dbReference type="PaxDb" id="55529-EKX42283"/>
<feature type="region of interest" description="Disordered" evidence="1">
    <location>
        <begin position="1"/>
        <end position="21"/>
    </location>
</feature>
<name>L1J192_GUITC</name>
<dbReference type="EMBL" id="JH993017">
    <property type="protein sequence ID" value="EKX42283.1"/>
    <property type="molecule type" value="Genomic_DNA"/>
</dbReference>
<dbReference type="HOGENOM" id="CLU_1558197_0_0_1"/>
<dbReference type="EnsemblProtists" id="EKX42283">
    <property type="protein sequence ID" value="EKX42283"/>
    <property type="gene ID" value="GUITHDRAFT_153570"/>
</dbReference>
<keyword evidence="4" id="KW-1185">Reference proteome</keyword>
<dbReference type="RefSeq" id="XP_005829263.1">
    <property type="nucleotide sequence ID" value="XM_005829206.1"/>
</dbReference>
<evidence type="ECO:0000256" key="1">
    <source>
        <dbReference type="SAM" id="MobiDB-lite"/>
    </source>
</evidence>
<evidence type="ECO:0000313" key="2">
    <source>
        <dbReference type="EMBL" id="EKX42283.1"/>
    </source>
</evidence>
<dbReference type="KEGG" id="gtt:GUITHDRAFT_153570"/>
<sequence length="172" mass="19529">MNSRSEQAGQPKLSNSSSHRPFDERNLERKISYILSLKHKDLVDKEIKDCTGHLLSLFNTTTGIVRLADLKQLLHDTCESSINLGASFLLQKRLQQREKEELQPQEALIAFRSSRTPDLFSSSQPSGMRARPRSAMAHTSFQATTEDPGREGAKSSMGTNQHRHDIQWRALW</sequence>
<organism evidence="2">
    <name type="scientific">Guillardia theta (strain CCMP2712)</name>
    <name type="common">Cryptophyte</name>
    <dbReference type="NCBI Taxonomy" id="905079"/>
    <lineage>
        <taxon>Eukaryota</taxon>
        <taxon>Cryptophyceae</taxon>
        <taxon>Pyrenomonadales</taxon>
        <taxon>Geminigeraceae</taxon>
        <taxon>Guillardia</taxon>
    </lineage>
</organism>
<reference evidence="4" key="2">
    <citation type="submission" date="2012-11" db="EMBL/GenBank/DDBJ databases">
        <authorList>
            <person name="Kuo A."/>
            <person name="Curtis B.A."/>
            <person name="Tanifuji G."/>
            <person name="Burki F."/>
            <person name="Gruber A."/>
            <person name="Irimia M."/>
            <person name="Maruyama S."/>
            <person name="Arias M.C."/>
            <person name="Ball S.G."/>
            <person name="Gile G.H."/>
            <person name="Hirakawa Y."/>
            <person name="Hopkins J.F."/>
            <person name="Rensing S.A."/>
            <person name="Schmutz J."/>
            <person name="Symeonidi A."/>
            <person name="Elias M."/>
            <person name="Eveleigh R.J."/>
            <person name="Herman E.K."/>
            <person name="Klute M.J."/>
            <person name="Nakayama T."/>
            <person name="Obornik M."/>
            <person name="Reyes-Prieto A."/>
            <person name="Armbrust E.V."/>
            <person name="Aves S.J."/>
            <person name="Beiko R.G."/>
            <person name="Coutinho P."/>
            <person name="Dacks J.B."/>
            <person name="Durnford D.G."/>
            <person name="Fast N.M."/>
            <person name="Green B.R."/>
            <person name="Grisdale C."/>
            <person name="Hempe F."/>
            <person name="Henrissat B."/>
            <person name="Hoppner M.P."/>
            <person name="Ishida K.-I."/>
            <person name="Kim E."/>
            <person name="Koreny L."/>
            <person name="Kroth P.G."/>
            <person name="Liu Y."/>
            <person name="Malik S.-B."/>
            <person name="Maier U.G."/>
            <person name="McRose D."/>
            <person name="Mock T."/>
            <person name="Neilson J.A."/>
            <person name="Onodera N.T."/>
            <person name="Poole A.M."/>
            <person name="Pritham E.J."/>
            <person name="Richards T.A."/>
            <person name="Rocap G."/>
            <person name="Roy S.W."/>
            <person name="Sarai C."/>
            <person name="Schaack S."/>
            <person name="Shirato S."/>
            <person name="Slamovits C.H."/>
            <person name="Spencer D.F."/>
            <person name="Suzuki S."/>
            <person name="Worden A.Z."/>
            <person name="Zauner S."/>
            <person name="Barry K."/>
            <person name="Bell C."/>
            <person name="Bharti A.K."/>
            <person name="Crow J.A."/>
            <person name="Grimwood J."/>
            <person name="Kramer R."/>
            <person name="Lindquist E."/>
            <person name="Lucas S."/>
            <person name="Salamov A."/>
            <person name="McFadden G.I."/>
            <person name="Lane C.E."/>
            <person name="Keeling P.J."/>
            <person name="Gray M.W."/>
            <person name="Grigoriev I.V."/>
            <person name="Archibald J.M."/>
        </authorList>
    </citation>
    <scope>NUCLEOTIDE SEQUENCE</scope>
    <source>
        <strain evidence="4">CCMP2712</strain>
    </source>
</reference>
<evidence type="ECO:0000313" key="4">
    <source>
        <dbReference type="Proteomes" id="UP000011087"/>
    </source>
</evidence>
<accession>L1J192</accession>
<reference evidence="2 4" key="1">
    <citation type="journal article" date="2012" name="Nature">
        <title>Algal genomes reveal evolutionary mosaicism and the fate of nucleomorphs.</title>
        <authorList>
            <consortium name="DOE Joint Genome Institute"/>
            <person name="Curtis B.A."/>
            <person name="Tanifuji G."/>
            <person name="Burki F."/>
            <person name="Gruber A."/>
            <person name="Irimia M."/>
            <person name="Maruyama S."/>
            <person name="Arias M.C."/>
            <person name="Ball S.G."/>
            <person name="Gile G.H."/>
            <person name="Hirakawa Y."/>
            <person name="Hopkins J.F."/>
            <person name="Kuo A."/>
            <person name="Rensing S.A."/>
            <person name="Schmutz J."/>
            <person name="Symeonidi A."/>
            <person name="Elias M."/>
            <person name="Eveleigh R.J."/>
            <person name="Herman E.K."/>
            <person name="Klute M.J."/>
            <person name="Nakayama T."/>
            <person name="Obornik M."/>
            <person name="Reyes-Prieto A."/>
            <person name="Armbrust E.V."/>
            <person name="Aves S.J."/>
            <person name="Beiko R.G."/>
            <person name="Coutinho P."/>
            <person name="Dacks J.B."/>
            <person name="Durnford D.G."/>
            <person name="Fast N.M."/>
            <person name="Green B.R."/>
            <person name="Grisdale C.J."/>
            <person name="Hempel F."/>
            <person name="Henrissat B."/>
            <person name="Hoppner M.P."/>
            <person name="Ishida K."/>
            <person name="Kim E."/>
            <person name="Koreny L."/>
            <person name="Kroth P.G."/>
            <person name="Liu Y."/>
            <person name="Malik S.B."/>
            <person name="Maier U.G."/>
            <person name="McRose D."/>
            <person name="Mock T."/>
            <person name="Neilson J.A."/>
            <person name="Onodera N.T."/>
            <person name="Poole A.M."/>
            <person name="Pritham E.J."/>
            <person name="Richards T.A."/>
            <person name="Rocap G."/>
            <person name="Roy S.W."/>
            <person name="Sarai C."/>
            <person name="Schaack S."/>
            <person name="Shirato S."/>
            <person name="Slamovits C.H."/>
            <person name="Spencer D.F."/>
            <person name="Suzuki S."/>
            <person name="Worden A.Z."/>
            <person name="Zauner S."/>
            <person name="Barry K."/>
            <person name="Bell C."/>
            <person name="Bharti A.K."/>
            <person name="Crow J.A."/>
            <person name="Grimwood J."/>
            <person name="Kramer R."/>
            <person name="Lindquist E."/>
            <person name="Lucas S."/>
            <person name="Salamov A."/>
            <person name="McFadden G.I."/>
            <person name="Lane C.E."/>
            <person name="Keeling P.J."/>
            <person name="Gray M.W."/>
            <person name="Grigoriev I.V."/>
            <person name="Archibald J.M."/>
        </authorList>
    </citation>
    <scope>NUCLEOTIDE SEQUENCE</scope>
    <source>
        <strain evidence="2 4">CCMP2712</strain>
    </source>
</reference>
<dbReference type="Proteomes" id="UP000011087">
    <property type="component" value="Unassembled WGS sequence"/>
</dbReference>
<proteinExistence type="predicted"/>
<dbReference type="AlphaFoldDB" id="L1J192"/>
<reference evidence="3" key="3">
    <citation type="submission" date="2016-03" db="UniProtKB">
        <authorList>
            <consortium name="EnsemblProtists"/>
        </authorList>
    </citation>
    <scope>IDENTIFICATION</scope>
</reference>
<protein>
    <submittedName>
        <fullName evidence="2 3">Uncharacterized protein</fullName>
    </submittedName>
</protein>
<feature type="compositionally biased region" description="Polar residues" evidence="1">
    <location>
        <begin position="116"/>
        <end position="126"/>
    </location>
</feature>
<feature type="region of interest" description="Disordered" evidence="1">
    <location>
        <begin position="116"/>
        <end position="165"/>
    </location>
</feature>
<dbReference type="GeneID" id="17299012"/>